<evidence type="ECO:0000313" key="13">
    <source>
        <dbReference type="EMBL" id="SVD39152.1"/>
    </source>
</evidence>
<feature type="domain" description="Phosphoribosyltransferase" evidence="12">
    <location>
        <begin position="18"/>
        <end position="141"/>
    </location>
</feature>
<dbReference type="Pfam" id="PF00156">
    <property type="entry name" value="Pribosyltran"/>
    <property type="match status" value="1"/>
</dbReference>
<dbReference type="NCBIfam" id="NF002636">
    <property type="entry name" value="PRK02304.1-5"/>
    <property type="match status" value="1"/>
</dbReference>
<organism evidence="13">
    <name type="scientific">marine metagenome</name>
    <dbReference type="NCBI Taxonomy" id="408172"/>
    <lineage>
        <taxon>unclassified sequences</taxon>
        <taxon>metagenomes</taxon>
        <taxon>ecological metagenomes</taxon>
    </lineage>
</organism>
<keyword evidence="10" id="KW-0808">Transferase</keyword>
<evidence type="ECO:0000256" key="10">
    <source>
        <dbReference type="ARBA" id="ARBA00022679"/>
    </source>
</evidence>
<evidence type="ECO:0000256" key="2">
    <source>
        <dbReference type="ARBA" id="ARBA00003968"/>
    </source>
</evidence>
<dbReference type="NCBIfam" id="TIGR01090">
    <property type="entry name" value="apt"/>
    <property type="match status" value="1"/>
</dbReference>
<gene>
    <name evidence="13" type="ORF">METZ01_LOCUS392006</name>
</gene>
<dbReference type="EMBL" id="UINC01147686">
    <property type="protein sequence ID" value="SVD39152.1"/>
    <property type="molecule type" value="Genomic_DNA"/>
</dbReference>
<dbReference type="NCBIfam" id="NF002634">
    <property type="entry name" value="PRK02304.1-3"/>
    <property type="match status" value="1"/>
</dbReference>
<dbReference type="AlphaFoldDB" id="A0A382UY01"/>
<comment type="function">
    <text evidence="2">Catalyzes a salvage reaction resulting in the formation of AMP, that is energically less costly than de novo synthesis.</text>
</comment>
<feature type="non-terminal residue" evidence="13">
    <location>
        <position position="1"/>
    </location>
</feature>
<evidence type="ECO:0000259" key="12">
    <source>
        <dbReference type="Pfam" id="PF00156"/>
    </source>
</evidence>
<dbReference type="UniPathway" id="UPA00588">
    <property type="reaction ID" value="UER00646"/>
</dbReference>
<proteinExistence type="inferred from homology"/>
<evidence type="ECO:0000256" key="11">
    <source>
        <dbReference type="ARBA" id="ARBA00022726"/>
    </source>
</evidence>
<dbReference type="PANTHER" id="PTHR32315:SF3">
    <property type="entry name" value="ADENINE PHOSPHORIBOSYLTRANSFERASE"/>
    <property type="match status" value="1"/>
</dbReference>
<evidence type="ECO:0000256" key="6">
    <source>
        <dbReference type="ARBA" id="ARBA00011738"/>
    </source>
</evidence>
<name>A0A382UY01_9ZZZZ</name>
<evidence type="ECO:0000256" key="7">
    <source>
        <dbReference type="ARBA" id="ARBA00011893"/>
    </source>
</evidence>
<dbReference type="GO" id="GO:0044209">
    <property type="term" value="P:AMP salvage"/>
    <property type="evidence" value="ECO:0007669"/>
    <property type="project" value="UniProtKB-UniPathway"/>
</dbReference>
<comment type="similarity">
    <text evidence="5">Belongs to the purine/pyrimidine phosphoribosyltransferase family.</text>
</comment>
<dbReference type="HAMAP" id="MF_00004">
    <property type="entry name" value="Aden_phosphoribosyltr"/>
    <property type="match status" value="1"/>
</dbReference>
<dbReference type="GO" id="GO:0016208">
    <property type="term" value="F:AMP binding"/>
    <property type="evidence" value="ECO:0007669"/>
    <property type="project" value="TreeGrafter"/>
</dbReference>
<comment type="pathway">
    <text evidence="4">Purine metabolism; AMP biosynthesis via salvage pathway; AMP from adenine: step 1/1.</text>
</comment>
<dbReference type="CDD" id="cd06223">
    <property type="entry name" value="PRTases_typeI"/>
    <property type="match status" value="1"/>
</dbReference>
<dbReference type="Gene3D" id="3.40.50.2020">
    <property type="match status" value="1"/>
</dbReference>
<dbReference type="GO" id="GO:0006166">
    <property type="term" value="P:purine ribonucleoside salvage"/>
    <property type="evidence" value="ECO:0007669"/>
    <property type="project" value="UniProtKB-KW"/>
</dbReference>
<evidence type="ECO:0000256" key="3">
    <source>
        <dbReference type="ARBA" id="ARBA00004496"/>
    </source>
</evidence>
<sequence>VPDFPKSGILFRDITTLLSDAAGLRSTTHALAGLFAESGDIDLVVGIEARGFILGTPVALELEAGFVPARKPGKLPADVVSASYDLEYGSTSIEIHTDAIQPGARVLIVDDVLATGGTARAVRGLVDQLQGEIVGLAFLLELRDLNGRDGLDDVRIESVLQY</sequence>
<evidence type="ECO:0000256" key="8">
    <source>
        <dbReference type="ARBA" id="ARBA00022490"/>
    </source>
</evidence>
<evidence type="ECO:0000256" key="1">
    <source>
        <dbReference type="ARBA" id="ARBA00000868"/>
    </source>
</evidence>
<evidence type="ECO:0000256" key="9">
    <source>
        <dbReference type="ARBA" id="ARBA00022676"/>
    </source>
</evidence>
<comment type="subunit">
    <text evidence="6">Homodimer.</text>
</comment>
<dbReference type="GO" id="GO:0006168">
    <property type="term" value="P:adenine salvage"/>
    <property type="evidence" value="ECO:0007669"/>
    <property type="project" value="InterPro"/>
</dbReference>
<evidence type="ECO:0000256" key="5">
    <source>
        <dbReference type="ARBA" id="ARBA00008391"/>
    </source>
</evidence>
<dbReference type="GO" id="GO:0005737">
    <property type="term" value="C:cytoplasm"/>
    <property type="evidence" value="ECO:0007669"/>
    <property type="project" value="UniProtKB-SubCell"/>
</dbReference>
<dbReference type="InterPro" id="IPR005764">
    <property type="entry name" value="Ade_phspho_trans"/>
</dbReference>
<comment type="subcellular location">
    <subcellularLocation>
        <location evidence="3">Cytoplasm</location>
    </subcellularLocation>
</comment>
<dbReference type="InterPro" id="IPR050054">
    <property type="entry name" value="UPRTase/APRTase"/>
</dbReference>
<evidence type="ECO:0000256" key="4">
    <source>
        <dbReference type="ARBA" id="ARBA00004659"/>
    </source>
</evidence>
<dbReference type="InterPro" id="IPR029057">
    <property type="entry name" value="PRTase-like"/>
</dbReference>
<comment type="catalytic activity">
    <reaction evidence="1">
        <text>AMP + diphosphate = 5-phospho-alpha-D-ribose 1-diphosphate + adenine</text>
        <dbReference type="Rhea" id="RHEA:16609"/>
        <dbReference type="ChEBI" id="CHEBI:16708"/>
        <dbReference type="ChEBI" id="CHEBI:33019"/>
        <dbReference type="ChEBI" id="CHEBI:58017"/>
        <dbReference type="ChEBI" id="CHEBI:456215"/>
        <dbReference type="EC" id="2.4.2.7"/>
    </reaction>
</comment>
<dbReference type="EC" id="2.4.2.7" evidence="7"/>
<keyword evidence="11" id="KW-0660">Purine salvage</keyword>
<dbReference type="GO" id="GO:0002055">
    <property type="term" value="F:adenine binding"/>
    <property type="evidence" value="ECO:0007669"/>
    <property type="project" value="TreeGrafter"/>
</dbReference>
<protein>
    <recommendedName>
        <fullName evidence="7">adenine phosphoribosyltransferase</fullName>
        <ecNumber evidence="7">2.4.2.7</ecNumber>
    </recommendedName>
</protein>
<keyword evidence="8" id="KW-0963">Cytoplasm</keyword>
<dbReference type="InterPro" id="IPR000836">
    <property type="entry name" value="PRTase_dom"/>
</dbReference>
<dbReference type="PANTHER" id="PTHR32315">
    <property type="entry name" value="ADENINE PHOSPHORIBOSYLTRANSFERASE"/>
    <property type="match status" value="1"/>
</dbReference>
<dbReference type="FunFam" id="3.40.50.2020:FF:000004">
    <property type="entry name" value="Adenine phosphoribosyltransferase"/>
    <property type="match status" value="1"/>
</dbReference>
<dbReference type="GO" id="GO:0003999">
    <property type="term" value="F:adenine phosphoribosyltransferase activity"/>
    <property type="evidence" value="ECO:0007669"/>
    <property type="project" value="UniProtKB-EC"/>
</dbReference>
<keyword evidence="9" id="KW-0328">Glycosyltransferase</keyword>
<accession>A0A382UY01</accession>
<reference evidence="13" key="1">
    <citation type="submission" date="2018-05" db="EMBL/GenBank/DDBJ databases">
        <authorList>
            <person name="Lanie J.A."/>
            <person name="Ng W.-L."/>
            <person name="Kazmierczak K.M."/>
            <person name="Andrzejewski T.M."/>
            <person name="Davidsen T.M."/>
            <person name="Wayne K.J."/>
            <person name="Tettelin H."/>
            <person name="Glass J.I."/>
            <person name="Rusch D."/>
            <person name="Podicherti R."/>
            <person name="Tsui H.-C.T."/>
            <person name="Winkler M.E."/>
        </authorList>
    </citation>
    <scope>NUCLEOTIDE SEQUENCE</scope>
</reference>
<dbReference type="SUPFAM" id="SSF53271">
    <property type="entry name" value="PRTase-like"/>
    <property type="match status" value="1"/>
</dbReference>